<dbReference type="GO" id="GO:0004751">
    <property type="term" value="F:ribose-5-phosphate isomerase activity"/>
    <property type="evidence" value="ECO:0007669"/>
    <property type="project" value="UniProtKB-EC"/>
</dbReference>
<dbReference type="NCBIfam" id="NF004051">
    <property type="entry name" value="PRK05571.1"/>
    <property type="match status" value="1"/>
</dbReference>
<dbReference type="Gene3D" id="3.40.1400.10">
    <property type="entry name" value="Sugar-phosphate isomerase, RpiB/LacA/LacB"/>
    <property type="match status" value="1"/>
</dbReference>
<organism evidence="4">
    <name type="scientific">candidate division WOR-3 bacterium</name>
    <dbReference type="NCBI Taxonomy" id="2052148"/>
    <lineage>
        <taxon>Bacteria</taxon>
        <taxon>Bacteria division WOR-3</taxon>
    </lineage>
</organism>
<dbReference type="EC" id="5.3.1.6" evidence="4"/>
<dbReference type="AlphaFoldDB" id="A0A7V3KPG8"/>
<evidence type="ECO:0000256" key="3">
    <source>
        <dbReference type="PIRSR" id="PIRSR005384-1"/>
    </source>
</evidence>
<protein>
    <submittedName>
        <fullName evidence="4">Ribose 5-phosphate isomerase B</fullName>
        <ecNumber evidence="4">5.3.1.6</ecNumber>
    </submittedName>
</protein>
<feature type="active site" description="Proton acceptor" evidence="3">
    <location>
        <position position="64"/>
    </location>
</feature>
<reference evidence="4" key="1">
    <citation type="journal article" date="2020" name="mSystems">
        <title>Genome- and Community-Level Interaction Insights into Carbon Utilization and Element Cycling Functions of Hydrothermarchaeota in Hydrothermal Sediment.</title>
        <authorList>
            <person name="Zhou Z."/>
            <person name="Liu Y."/>
            <person name="Xu W."/>
            <person name="Pan J."/>
            <person name="Luo Z.H."/>
            <person name="Li M."/>
        </authorList>
    </citation>
    <scope>NUCLEOTIDE SEQUENCE [LARGE SCALE GENOMIC DNA]</scope>
    <source>
        <strain evidence="4">SpSt-754</strain>
    </source>
</reference>
<dbReference type="PIRSF" id="PIRSF005384">
    <property type="entry name" value="RpiB_LacA_B"/>
    <property type="match status" value="1"/>
</dbReference>
<comment type="caution">
    <text evidence="4">The sequence shown here is derived from an EMBL/GenBank/DDBJ whole genome shotgun (WGS) entry which is preliminary data.</text>
</comment>
<dbReference type="PANTHER" id="PTHR30345">
    <property type="entry name" value="RIBOSE-5-PHOSPHATE ISOMERASE B"/>
    <property type="match status" value="1"/>
</dbReference>
<evidence type="ECO:0000313" key="4">
    <source>
        <dbReference type="EMBL" id="HGB36454.1"/>
    </source>
</evidence>
<proteinExistence type="inferred from homology"/>
<dbReference type="PANTHER" id="PTHR30345:SF0">
    <property type="entry name" value="DNA DAMAGE-REPAIR_TOLERATION PROTEIN DRT102"/>
    <property type="match status" value="1"/>
</dbReference>
<dbReference type="NCBIfam" id="TIGR01120">
    <property type="entry name" value="rpiB"/>
    <property type="match status" value="1"/>
</dbReference>
<dbReference type="InterPro" id="IPR004785">
    <property type="entry name" value="RpiB"/>
</dbReference>
<dbReference type="EMBL" id="DTGD01000229">
    <property type="protein sequence ID" value="HGB36454.1"/>
    <property type="molecule type" value="Genomic_DNA"/>
</dbReference>
<name>A0A7V3KPG8_UNCW3</name>
<dbReference type="InterPro" id="IPR036569">
    <property type="entry name" value="RpiB_LacA_LacB_sf"/>
</dbReference>
<keyword evidence="2 4" id="KW-0413">Isomerase</keyword>
<dbReference type="GO" id="GO:0009052">
    <property type="term" value="P:pentose-phosphate shunt, non-oxidative branch"/>
    <property type="evidence" value="ECO:0007669"/>
    <property type="project" value="TreeGrafter"/>
</dbReference>
<feature type="active site" description="Proton donor" evidence="3">
    <location>
        <position position="97"/>
    </location>
</feature>
<dbReference type="NCBIfam" id="TIGR00689">
    <property type="entry name" value="rpiB_lacA_lacB"/>
    <property type="match status" value="1"/>
</dbReference>
<evidence type="ECO:0000256" key="1">
    <source>
        <dbReference type="ARBA" id="ARBA00008754"/>
    </source>
</evidence>
<comment type="similarity">
    <text evidence="1">Belongs to the LacAB/RpiB family.</text>
</comment>
<sequence length="146" mass="16369">MKIAIGSDHRGYKLKEFLKEKLSISHTVKDFGTFSEESCDYPDVAIPLAESVAKGEFDFGILICYTGIGMSIAANKVKGIRAAHVTDERFAIMSRKHNNANIICLPGGFIKEEEALNAVVSFLETEFEGGRHQRRIEKIRQYEEKA</sequence>
<dbReference type="Pfam" id="PF02502">
    <property type="entry name" value="LacAB_rpiB"/>
    <property type="match status" value="1"/>
</dbReference>
<dbReference type="InterPro" id="IPR003500">
    <property type="entry name" value="RpiB_LacA_LacB"/>
</dbReference>
<dbReference type="GO" id="GO:0019316">
    <property type="term" value="P:D-allose catabolic process"/>
    <property type="evidence" value="ECO:0007669"/>
    <property type="project" value="TreeGrafter"/>
</dbReference>
<dbReference type="SUPFAM" id="SSF89623">
    <property type="entry name" value="Ribose/Galactose isomerase RpiB/AlsB"/>
    <property type="match status" value="1"/>
</dbReference>
<accession>A0A7V3KPG8</accession>
<evidence type="ECO:0000256" key="2">
    <source>
        <dbReference type="ARBA" id="ARBA00023235"/>
    </source>
</evidence>
<gene>
    <name evidence="4" type="primary">rpiB</name>
    <name evidence="4" type="ORF">ENV38_06090</name>
</gene>